<organism evidence="8">
    <name type="scientific">Lepeophtheirus salmonis</name>
    <name type="common">Salmon louse</name>
    <name type="synonym">Caligus salmonis</name>
    <dbReference type="NCBI Taxonomy" id="72036"/>
    <lineage>
        <taxon>Eukaryota</taxon>
        <taxon>Metazoa</taxon>
        <taxon>Ecdysozoa</taxon>
        <taxon>Arthropoda</taxon>
        <taxon>Crustacea</taxon>
        <taxon>Multicrustacea</taxon>
        <taxon>Hexanauplia</taxon>
        <taxon>Copepoda</taxon>
        <taxon>Siphonostomatoida</taxon>
        <taxon>Caligidae</taxon>
        <taxon>Lepeophtheirus</taxon>
    </lineage>
</organism>
<reference evidence="8" key="1">
    <citation type="submission" date="2014-05" db="EMBL/GenBank/DDBJ databases">
        <authorList>
            <person name="Chronopoulou M."/>
        </authorList>
    </citation>
    <scope>NUCLEOTIDE SEQUENCE</scope>
    <source>
        <tissue evidence="8">Whole organism</tissue>
    </source>
</reference>
<feature type="domain" description="C2H2-type" evidence="7">
    <location>
        <begin position="364"/>
        <end position="392"/>
    </location>
</feature>
<evidence type="ECO:0000256" key="5">
    <source>
        <dbReference type="PROSITE-ProRule" id="PRU00042"/>
    </source>
</evidence>
<accession>A0A0K2TDS3</accession>
<name>A0A0K2TDS3_LEPSM</name>
<dbReference type="SUPFAM" id="SSF57667">
    <property type="entry name" value="beta-beta-alpha zinc fingers"/>
    <property type="match status" value="3"/>
</dbReference>
<dbReference type="Pfam" id="PF00096">
    <property type="entry name" value="zf-C2H2"/>
    <property type="match status" value="3"/>
</dbReference>
<dbReference type="FunFam" id="3.30.160.60:FF:000100">
    <property type="entry name" value="Zinc finger 45-like"/>
    <property type="match status" value="1"/>
</dbReference>
<feature type="domain" description="C2H2-type" evidence="7">
    <location>
        <begin position="481"/>
        <end position="508"/>
    </location>
</feature>
<sequence length="560" mass="64426">MGSLSDIRDNLVSRYSSLGSCDSIQKNDGSTFLLIRPSTYELSGYLPKLYVVVELGTVKLLSYHGKILKEEKLDGGEILDCLNEGKLFMCLGIGHQTLNDSLLKDVYSEPSKGEGEIAFRSRKCSFFLENTPGLCNACQTLLTTLNNMEDSYENDTMDYDWTLSELKEEDDDHEAFNDSTYTMTLNECSKCLKTFKSASSLNRHKRRCLNEPGVNEEKSKLKEEAFNDNTITVNVCSKCLKTFKNTSSLNRHKRRCPNDPGINEQKSELKQEEETFNEDNMTFNECSKCLKTFNDISSFNRHERRCLKDPDFDEEDEISQSESQHQPETRSIDCPICLQKFTTKSSFMRHSNLHVKRMNLNEVINCPLCGHSLENRKLLNAHIHKSHDASKGCCGICFEIISNDQLSRHFDKRHSLIQKKHLCSECGQKFRFPSDLQNHIAYAHDVGGEKSVVCDQCGKVLVHRKSLTRHIRRFHNKTKTYTCHKCDKVFFEHFRLKNHLRIHTGIKPFKCSRCEYCCVRKDNVFIHLRRVHKITPTSNDVVTIADQIKSSESIIQGTMK</sequence>
<dbReference type="PROSITE" id="PS00028">
    <property type="entry name" value="ZINC_FINGER_C2H2_1"/>
    <property type="match status" value="6"/>
</dbReference>
<evidence type="ECO:0000259" key="7">
    <source>
        <dbReference type="PROSITE" id="PS50157"/>
    </source>
</evidence>
<dbReference type="PANTHER" id="PTHR24379">
    <property type="entry name" value="KRAB AND ZINC FINGER DOMAIN-CONTAINING"/>
    <property type="match status" value="1"/>
</dbReference>
<evidence type="ECO:0000256" key="2">
    <source>
        <dbReference type="ARBA" id="ARBA00022737"/>
    </source>
</evidence>
<evidence type="ECO:0000256" key="4">
    <source>
        <dbReference type="ARBA" id="ARBA00022833"/>
    </source>
</evidence>
<evidence type="ECO:0000313" key="8">
    <source>
        <dbReference type="EMBL" id="CDW23990.1"/>
    </source>
</evidence>
<evidence type="ECO:0000256" key="1">
    <source>
        <dbReference type="ARBA" id="ARBA00022723"/>
    </source>
</evidence>
<dbReference type="SMART" id="SM00355">
    <property type="entry name" value="ZnF_C2H2"/>
    <property type="match status" value="9"/>
</dbReference>
<dbReference type="InterPro" id="IPR036236">
    <property type="entry name" value="Znf_C2H2_sf"/>
</dbReference>
<dbReference type="OrthoDB" id="428658at2759"/>
<keyword evidence="1" id="KW-0479">Metal-binding</keyword>
<dbReference type="AlphaFoldDB" id="A0A0K2TDS3"/>
<feature type="domain" description="C2H2-type" evidence="7">
    <location>
        <begin position="421"/>
        <end position="444"/>
    </location>
</feature>
<evidence type="ECO:0000256" key="6">
    <source>
        <dbReference type="SAM" id="MobiDB-lite"/>
    </source>
</evidence>
<proteinExistence type="predicted"/>
<dbReference type="Gene3D" id="3.30.160.60">
    <property type="entry name" value="Classic Zinc Finger"/>
    <property type="match status" value="5"/>
</dbReference>
<feature type="region of interest" description="Disordered" evidence="6">
    <location>
        <begin position="251"/>
        <end position="274"/>
    </location>
</feature>
<dbReference type="GO" id="GO:0008270">
    <property type="term" value="F:zinc ion binding"/>
    <property type="evidence" value="ECO:0007669"/>
    <property type="project" value="UniProtKB-KW"/>
</dbReference>
<feature type="domain" description="C2H2-type" evidence="7">
    <location>
        <begin position="186"/>
        <end position="216"/>
    </location>
</feature>
<dbReference type="InterPro" id="IPR013087">
    <property type="entry name" value="Znf_C2H2_type"/>
</dbReference>
<feature type="domain" description="C2H2-type" evidence="7">
    <location>
        <begin position="452"/>
        <end position="480"/>
    </location>
</feature>
<protein>
    <submittedName>
        <fullName evidence="8">Putative LOC100487802 [Xenopus (Silurana) tropicalis]</fullName>
    </submittedName>
</protein>
<feature type="domain" description="C2H2-type" evidence="7">
    <location>
        <begin position="332"/>
        <end position="359"/>
    </location>
</feature>
<dbReference type="EMBL" id="HACA01006629">
    <property type="protein sequence ID" value="CDW23990.1"/>
    <property type="molecule type" value="Transcribed_RNA"/>
</dbReference>
<keyword evidence="4" id="KW-0862">Zinc</keyword>
<dbReference type="PROSITE" id="PS50157">
    <property type="entry name" value="ZINC_FINGER_C2H2_2"/>
    <property type="match status" value="7"/>
</dbReference>
<keyword evidence="2" id="KW-0677">Repeat</keyword>
<evidence type="ECO:0000256" key="3">
    <source>
        <dbReference type="ARBA" id="ARBA00022771"/>
    </source>
</evidence>
<keyword evidence="3 5" id="KW-0863">Zinc-finger</keyword>
<dbReference type="PANTHER" id="PTHR24379:SF121">
    <property type="entry name" value="C2H2-TYPE DOMAIN-CONTAINING PROTEIN"/>
    <property type="match status" value="1"/>
</dbReference>
<feature type="domain" description="C2H2-type" evidence="7">
    <location>
        <begin position="234"/>
        <end position="254"/>
    </location>
</feature>